<dbReference type="SUPFAM" id="SSF52833">
    <property type="entry name" value="Thioredoxin-like"/>
    <property type="match status" value="1"/>
</dbReference>
<dbReference type="PROSITE" id="PS51352">
    <property type="entry name" value="THIOREDOXIN_2"/>
    <property type="match status" value="1"/>
</dbReference>
<dbReference type="EMBL" id="CAJNOI010000681">
    <property type="protein sequence ID" value="CAF1328920.1"/>
    <property type="molecule type" value="Genomic_DNA"/>
</dbReference>
<reference evidence="4" key="1">
    <citation type="submission" date="2021-02" db="EMBL/GenBank/DDBJ databases">
        <authorList>
            <person name="Nowell W R."/>
        </authorList>
    </citation>
    <scope>NUCLEOTIDE SEQUENCE</scope>
</reference>
<dbReference type="InterPro" id="IPR013766">
    <property type="entry name" value="Thioredoxin_domain"/>
</dbReference>
<dbReference type="PRINTS" id="PR00421">
    <property type="entry name" value="THIOREDOXIN"/>
</dbReference>
<evidence type="ECO:0000313" key="5">
    <source>
        <dbReference type="Proteomes" id="UP000663832"/>
    </source>
</evidence>
<proteinExistence type="inferred from homology"/>
<organism evidence="4 6">
    <name type="scientific">Adineta steineri</name>
    <dbReference type="NCBI Taxonomy" id="433720"/>
    <lineage>
        <taxon>Eukaryota</taxon>
        <taxon>Metazoa</taxon>
        <taxon>Spiralia</taxon>
        <taxon>Gnathifera</taxon>
        <taxon>Rotifera</taxon>
        <taxon>Eurotatoria</taxon>
        <taxon>Bdelloidea</taxon>
        <taxon>Adinetida</taxon>
        <taxon>Adinetidae</taxon>
        <taxon>Adineta</taxon>
    </lineage>
</organism>
<keyword evidence="5" id="KW-1185">Reference proteome</keyword>
<dbReference type="InterPro" id="IPR036249">
    <property type="entry name" value="Thioredoxin-like_sf"/>
</dbReference>
<dbReference type="Proteomes" id="UP000663832">
    <property type="component" value="Unassembled WGS sequence"/>
</dbReference>
<dbReference type="Pfam" id="PF00085">
    <property type="entry name" value="Thioredoxin"/>
    <property type="match status" value="1"/>
</dbReference>
<dbReference type="Gene3D" id="3.40.30.10">
    <property type="entry name" value="Glutaredoxin"/>
    <property type="match status" value="1"/>
</dbReference>
<comment type="caution">
    <text evidence="4">The sequence shown here is derived from an EMBL/GenBank/DDBJ whole genome shotgun (WGS) entry which is preliminary data.</text>
</comment>
<protein>
    <recommendedName>
        <fullName evidence="2">Thioredoxin domain-containing protein</fullName>
    </recommendedName>
</protein>
<dbReference type="OrthoDB" id="2121326at2759"/>
<evidence type="ECO:0000313" key="4">
    <source>
        <dbReference type="EMBL" id="CAF1328920.1"/>
    </source>
</evidence>
<evidence type="ECO:0000256" key="1">
    <source>
        <dbReference type="ARBA" id="ARBA00008987"/>
    </source>
</evidence>
<dbReference type="GO" id="GO:0005739">
    <property type="term" value="C:mitochondrion"/>
    <property type="evidence" value="ECO:0007669"/>
    <property type="project" value="TreeGrafter"/>
</dbReference>
<evidence type="ECO:0000313" key="3">
    <source>
        <dbReference type="EMBL" id="CAF1228988.1"/>
    </source>
</evidence>
<dbReference type="GO" id="GO:0045454">
    <property type="term" value="P:cell redox homeostasis"/>
    <property type="evidence" value="ECO:0007669"/>
    <property type="project" value="TreeGrafter"/>
</dbReference>
<accession>A0A815FTW3</accession>
<evidence type="ECO:0000313" key="6">
    <source>
        <dbReference type="Proteomes" id="UP000663877"/>
    </source>
</evidence>
<dbReference type="AlphaFoldDB" id="A0A815FTW3"/>
<name>A0A815FTW3_9BILA</name>
<dbReference type="PROSITE" id="PS00194">
    <property type="entry name" value="THIOREDOXIN_1"/>
    <property type="match status" value="1"/>
</dbReference>
<dbReference type="EMBL" id="CAJNOM010000207">
    <property type="protein sequence ID" value="CAF1228988.1"/>
    <property type="molecule type" value="Genomic_DNA"/>
</dbReference>
<comment type="similarity">
    <text evidence="1">Belongs to the thioredoxin family.</text>
</comment>
<dbReference type="PANTHER" id="PTHR43601:SF3">
    <property type="entry name" value="THIOREDOXIN, MITOCHONDRIAL"/>
    <property type="match status" value="1"/>
</dbReference>
<dbReference type="InterPro" id="IPR017937">
    <property type="entry name" value="Thioredoxin_CS"/>
</dbReference>
<gene>
    <name evidence="4" type="ORF">BJG266_LOCUS33771</name>
    <name evidence="3" type="ORF">QVE165_LOCUS27324</name>
</gene>
<dbReference type="CDD" id="cd02947">
    <property type="entry name" value="TRX_family"/>
    <property type="match status" value="1"/>
</dbReference>
<dbReference type="Proteomes" id="UP000663877">
    <property type="component" value="Unassembled WGS sequence"/>
</dbReference>
<evidence type="ECO:0000259" key="2">
    <source>
        <dbReference type="PROSITE" id="PS51352"/>
    </source>
</evidence>
<feature type="domain" description="Thioredoxin" evidence="2">
    <location>
        <begin position="9"/>
        <end position="143"/>
    </location>
</feature>
<sequence length="143" mass="16532">MSIHCLRRLSIKNISRQFQTSTLYLSNDIFRVQDEIDFQKQVLDSRKPFIVNFHASWCGPCRILEPRLEKIITNYNKNVDTSSGDQYIVLAKVDVDKFGDLSHKYNVKAVPTVVAIKNGKEISRFTGVIDEDRIESILDQLNR</sequence>
<dbReference type="PANTHER" id="PTHR43601">
    <property type="entry name" value="THIOREDOXIN, MITOCHONDRIAL"/>
    <property type="match status" value="1"/>
</dbReference>